<dbReference type="SUPFAM" id="SSF48452">
    <property type="entry name" value="TPR-like"/>
    <property type="match status" value="1"/>
</dbReference>
<sequence>MSSTYPQALHQLLTEFEGFRDLGMWQAAGEVLERIPAEWTNHPDVLLARLDVLVGNNDWTEALHLSEQLGAALKDHPEAWYGIACAHSQQGNIQAAMDAVKHCVSLDNSYSSRVLQEPLLAPMWNENRLWE</sequence>
<dbReference type="Proteomes" id="UP000253426">
    <property type="component" value="Unassembled WGS sequence"/>
</dbReference>
<keyword evidence="2" id="KW-1185">Reference proteome</keyword>
<gene>
    <name evidence="1" type="ORF">DES53_11229</name>
</gene>
<dbReference type="InterPro" id="IPR011990">
    <property type="entry name" value="TPR-like_helical_dom_sf"/>
</dbReference>
<dbReference type="NCBIfam" id="NF047558">
    <property type="entry name" value="TPR_END_plus"/>
    <property type="match status" value="1"/>
</dbReference>
<accession>A0A366H782</accession>
<dbReference type="AlphaFoldDB" id="A0A366H782"/>
<protein>
    <recommendedName>
        <fullName evidence="3">Tetratricopeptide repeat protein</fullName>
    </recommendedName>
</protein>
<evidence type="ECO:0000313" key="1">
    <source>
        <dbReference type="EMBL" id="RBP38031.1"/>
    </source>
</evidence>
<organism evidence="1 2">
    <name type="scientific">Roseimicrobium gellanilyticum</name>
    <dbReference type="NCBI Taxonomy" id="748857"/>
    <lineage>
        <taxon>Bacteria</taxon>
        <taxon>Pseudomonadati</taxon>
        <taxon>Verrucomicrobiota</taxon>
        <taxon>Verrucomicrobiia</taxon>
        <taxon>Verrucomicrobiales</taxon>
        <taxon>Verrucomicrobiaceae</taxon>
        <taxon>Roseimicrobium</taxon>
    </lineage>
</organism>
<dbReference type="EMBL" id="QNRR01000012">
    <property type="protein sequence ID" value="RBP38031.1"/>
    <property type="molecule type" value="Genomic_DNA"/>
</dbReference>
<proteinExistence type="predicted"/>
<name>A0A366H782_9BACT</name>
<reference evidence="1 2" key="1">
    <citation type="submission" date="2018-06" db="EMBL/GenBank/DDBJ databases">
        <title>Genomic Encyclopedia of Type Strains, Phase IV (KMG-IV): sequencing the most valuable type-strain genomes for metagenomic binning, comparative biology and taxonomic classification.</title>
        <authorList>
            <person name="Goeker M."/>
        </authorList>
    </citation>
    <scope>NUCLEOTIDE SEQUENCE [LARGE SCALE GENOMIC DNA]</scope>
    <source>
        <strain evidence="1 2">DSM 25532</strain>
    </source>
</reference>
<evidence type="ECO:0008006" key="3">
    <source>
        <dbReference type="Google" id="ProtNLM"/>
    </source>
</evidence>
<dbReference type="RefSeq" id="WP_147263613.1">
    <property type="nucleotide sequence ID" value="NZ_QNRR01000012.1"/>
</dbReference>
<comment type="caution">
    <text evidence="1">The sequence shown here is derived from an EMBL/GenBank/DDBJ whole genome shotgun (WGS) entry which is preliminary data.</text>
</comment>
<dbReference type="Gene3D" id="1.25.40.10">
    <property type="entry name" value="Tetratricopeptide repeat domain"/>
    <property type="match status" value="1"/>
</dbReference>
<evidence type="ECO:0000313" key="2">
    <source>
        <dbReference type="Proteomes" id="UP000253426"/>
    </source>
</evidence>